<proteinExistence type="predicted"/>
<feature type="region of interest" description="Disordered" evidence="1">
    <location>
        <begin position="1"/>
        <end position="23"/>
    </location>
</feature>
<accession>A0A7S1UDG3</accession>
<evidence type="ECO:0000256" key="1">
    <source>
        <dbReference type="SAM" id="MobiDB-lite"/>
    </source>
</evidence>
<dbReference type="AlphaFoldDB" id="A0A7S1UDG3"/>
<sequence>MNWNSKVSAPGASRAAAEAAADAPSDAGVRRRLGWAGEKWPPTEAAEGDDLVLEGAVVTWFKAEFRNAASHGRHLKADRSAASVWECTGVVLDVATVDGAECGSVDVNERVSEAFAGAVDAGDTLDGLPPGFVVFGSNALVGALRSGMDSSVAPLAEGDKVMATTRGASPLLLRLEVVERAPRATALSSQQESTHMYGTNGAVNVDAGLTANVMKMKEMVINRKAPEKEDDSDNEVDDDEWD</sequence>
<dbReference type="EMBL" id="HBGJ01035913">
    <property type="protein sequence ID" value="CAD9264316.1"/>
    <property type="molecule type" value="Transcribed_RNA"/>
</dbReference>
<protein>
    <submittedName>
        <fullName evidence="2">Uncharacterized protein</fullName>
    </submittedName>
</protein>
<gene>
    <name evidence="2" type="ORF">PPAR1163_LOCUS22702</name>
</gene>
<feature type="compositionally biased region" description="Acidic residues" evidence="1">
    <location>
        <begin position="228"/>
        <end position="242"/>
    </location>
</feature>
<name>A0A7S1UDG3_9STRA</name>
<evidence type="ECO:0000313" key="2">
    <source>
        <dbReference type="EMBL" id="CAD9264316.1"/>
    </source>
</evidence>
<feature type="region of interest" description="Disordered" evidence="1">
    <location>
        <begin position="221"/>
        <end position="242"/>
    </location>
</feature>
<reference evidence="2" key="1">
    <citation type="submission" date="2021-01" db="EMBL/GenBank/DDBJ databases">
        <authorList>
            <person name="Corre E."/>
            <person name="Pelletier E."/>
            <person name="Niang G."/>
            <person name="Scheremetjew M."/>
            <person name="Finn R."/>
            <person name="Kale V."/>
            <person name="Holt S."/>
            <person name="Cochrane G."/>
            <person name="Meng A."/>
            <person name="Brown T."/>
            <person name="Cohen L."/>
        </authorList>
    </citation>
    <scope>NUCLEOTIDE SEQUENCE</scope>
    <source>
        <strain evidence="2">CCMP2877</strain>
    </source>
</reference>
<organism evidence="2">
    <name type="scientific">Phaeomonas parva</name>
    <dbReference type="NCBI Taxonomy" id="124430"/>
    <lineage>
        <taxon>Eukaryota</taxon>
        <taxon>Sar</taxon>
        <taxon>Stramenopiles</taxon>
        <taxon>Ochrophyta</taxon>
        <taxon>Pinguiophyceae</taxon>
        <taxon>Pinguiochrysidales</taxon>
        <taxon>Pinguiochrysidaceae</taxon>
        <taxon>Phaeomonas</taxon>
    </lineage>
</organism>
<feature type="compositionally biased region" description="Low complexity" evidence="1">
    <location>
        <begin position="7"/>
        <end position="23"/>
    </location>
</feature>